<evidence type="ECO:0000256" key="5">
    <source>
        <dbReference type="ARBA" id="ARBA00023136"/>
    </source>
</evidence>
<keyword evidence="2 11" id="KW-0812">Transmembrane</keyword>
<evidence type="ECO:0000313" key="13">
    <source>
        <dbReference type="EMBL" id="KAK4504813.1"/>
    </source>
</evidence>
<dbReference type="SUPFAM" id="SSF56436">
    <property type="entry name" value="C-type lectin-like"/>
    <property type="match status" value="1"/>
</dbReference>
<protein>
    <recommendedName>
        <fullName evidence="9">Maintenance of telomere capping protein 6</fullName>
    </recommendedName>
</protein>
<evidence type="ECO:0000256" key="7">
    <source>
        <dbReference type="ARBA" id="ARBA00037703"/>
    </source>
</evidence>
<evidence type="ECO:0000256" key="4">
    <source>
        <dbReference type="ARBA" id="ARBA00022989"/>
    </source>
</evidence>
<gene>
    <name evidence="13" type="ORF">PRZ48_002775</name>
</gene>
<keyword evidence="6" id="KW-0325">Glycoprotein</keyword>
<evidence type="ECO:0000256" key="6">
    <source>
        <dbReference type="ARBA" id="ARBA00023180"/>
    </source>
</evidence>
<keyword evidence="5 11" id="KW-0472">Membrane</keyword>
<organism evidence="13 14">
    <name type="scientific">Zasmidium cellare</name>
    <name type="common">Wine cellar mold</name>
    <name type="synonym">Racodium cellare</name>
    <dbReference type="NCBI Taxonomy" id="395010"/>
    <lineage>
        <taxon>Eukaryota</taxon>
        <taxon>Fungi</taxon>
        <taxon>Dikarya</taxon>
        <taxon>Ascomycota</taxon>
        <taxon>Pezizomycotina</taxon>
        <taxon>Dothideomycetes</taxon>
        <taxon>Dothideomycetidae</taxon>
        <taxon>Mycosphaerellales</taxon>
        <taxon>Mycosphaerellaceae</taxon>
        <taxon>Zasmidium</taxon>
    </lineage>
</organism>
<evidence type="ECO:0000256" key="9">
    <source>
        <dbReference type="ARBA" id="ARBA00039865"/>
    </source>
</evidence>
<feature type="transmembrane region" description="Helical" evidence="11">
    <location>
        <begin position="604"/>
        <end position="628"/>
    </location>
</feature>
<keyword evidence="14" id="KW-1185">Reference proteome</keyword>
<accession>A0ABR0EUH8</accession>
<evidence type="ECO:0000256" key="1">
    <source>
        <dbReference type="ARBA" id="ARBA00004479"/>
    </source>
</evidence>
<evidence type="ECO:0000256" key="8">
    <source>
        <dbReference type="ARBA" id="ARBA00038159"/>
    </source>
</evidence>
<dbReference type="PANTHER" id="PTHR35518">
    <property type="entry name" value="MAINTENANCE OF TELOMOERE CAPPING"/>
    <property type="match status" value="1"/>
</dbReference>
<dbReference type="Gene3D" id="3.10.100.10">
    <property type="entry name" value="Mannose-Binding Protein A, subunit A"/>
    <property type="match status" value="1"/>
</dbReference>
<comment type="subcellular location">
    <subcellularLocation>
        <location evidence="1">Membrane</location>
        <topology evidence="1">Single-pass type I membrane protein</topology>
    </subcellularLocation>
</comment>
<comment type="similarity">
    <text evidence="8">Belongs to the MTC6 family.</text>
</comment>
<feature type="domain" description="MTC6 partial TIM-barrel" evidence="12">
    <location>
        <begin position="16"/>
        <end position="446"/>
    </location>
</feature>
<keyword evidence="3" id="KW-0732">Signal</keyword>
<evidence type="ECO:0000313" key="14">
    <source>
        <dbReference type="Proteomes" id="UP001305779"/>
    </source>
</evidence>
<evidence type="ECO:0000259" key="12">
    <source>
        <dbReference type="Pfam" id="PF25506"/>
    </source>
</evidence>
<comment type="function">
    <text evidence="7">May be involved in telomere capping.</text>
</comment>
<dbReference type="InterPro" id="IPR057530">
    <property type="entry name" value="TIM-barrel_MTC6"/>
</dbReference>
<feature type="region of interest" description="Disordered" evidence="10">
    <location>
        <begin position="241"/>
        <end position="264"/>
    </location>
</feature>
<sequence length="651" mass="70113">MSYYNPDPAAIIAQQQDERFVTFLSQRDTSLQIPVNYVTYPGVVLTAACFSHGRYEETAAAKCLSNLLATGFRRLEADVYWDVSRSIWSLCPVQLGSADGPLSTSVSEASTPFQTATQLASDLLTNREDGKRAAPTPLHVLERQNSDVLTAPSFSTTSVSTPSITTTLTLNGPLIPTSLPSYSRAPDPVPSDVTVIQAGPYSCTLGADLALLIQVLSEHLQSTETNLNASTNMLTLNIHAAASPDDPAGSAQAPTDEQMPDSGSLLSSVIASNTSVYMYTPNELESQRSNLNNSKSWFAVLPEFQPAAVYFQVDDDSGRVYTPDGWPSEAYIEMQQAKRLLVGFGEVDPQMSGYNFSGDEGMMFSQNYIDESRVVTFGSDDNVESGCFFNPGVTSLEATNNSWALTSLGNGTAPTGAGLSSILLQARNLTSCGISAIINGTLNNATADENFEAYAAFVDATVWTWAPGQPVNSSASEQYSNYRCAALNATSGHWQASDCSDSLYGACRIGDEPYRWQISDSNAPYDRVALACEGNSSLDVPRTALENRYLLSTWREYRASDSDDDGGALLWLDLNDLDVTSCWVIGQNTSCPYDGPPSTSTREIAVPVVGGVIVLVLAVLTVLVKCAGNRQKSKRRRRRGDGGWDYEGVPS</sequence>
<name>A0ABR0EUH8_ZASCE</name>
<dbReference type="InterPro" id="IPR051008">
    <property type="entry name" value="Telomere_Capping_Maintenance"/>
</dbReference>
<feature type="compositionally biased region" description="Low complexity" evidence="10">
    <location>
        <begin position="241"/>
        <end position="254"/>
    </location>
</feature>
<dbReference type="PANTHER" id="PTHR35518:SF2">
    <property type="entry name" value="MAINTENANCE OF TELOMERE CAPPING PROTEIN 6"/>
    <property type="match status" value="1"/>
</dbReference>
<evidence type="ECO:0000256" key="3">
    <source>
        <dbReference type="ARBA" id="ARBA00022729"/>
    </source>
</evidence>
<evidence type="ECO:0000256" key="2">
    <source>
        <dbReference type="ARBA" id="ARBA00022692"/>
    </source>
</evidence>
<evidence type="ECO:0000256" key="11">
    <source>
        <dbReference type="SAM" id="Phobius"/>
    </source>
</evidence>
<dbReference type="EMBL" id="JAXOVC010000002">
    <property type="protein sequence ID" value="KAK4504813.1"/>
    <property type="molecule type" value="Genomic_DNA"/>
</dbReference>
<dbReference type="Proteomes" id="UP001305779">
    <property type="component" value="Unassembled WGS sequence"/>
</dbReference>
<reference evidence="13 14" key="1">
    <citation type="journal article" date="2023" name="G3 (Bethesda)">
        <title>A chromosome-level genome assembly of Zasmidium syzygii isolated from banana leaves.</title>
        <authorList>
            <person name="van Westerhoven A.C."/>
            <person name="Mehrabi R."/>
            <person name="Talebi R."/>
            <person name="Steentjes M.B.F."/>
            <person name="Corcolon B."/>
            <person name="Chong P.A."/>
            <person name="Kema G.H.J."/>
            <person name="Seidl M.F."/>
        </authorList>
    </citation>
    <scope>NUCLEOTIDE SEQUENCE [LARGE SCALE GENOMIC DNA]</scope>
    <source>
        <strain evidence="13 14">P124</strain>
    </source>
</reference>
<dbReference type="InterPro" id="IPR016186">
    <property type="entry name" value="C-type_lectin-like/link_sf"/>
</dbReference>
<evidence type="ECO:0000256" key="10">
    <source>
        <dbReference type="SAM" id="MobiDB-lite"/>
    </source>
</evidence>
<proteinExistence type="inferred from homology"/>
<dbReference type="InterPro" id="IPR016187">
    <property type="entry name" value="CTDL_fold"/>
</dbReference>
<comment type="caution">
    <text evidence="13">The sequence shown here is derived from an EMBL/GenBank/DDBJ whole genome shotgun (WGS) entry which is preliminary data.</text>
</comment>
<dbReference type="Pfam" id="PF25506">
    <property type="entry name" value="TIM-barrel_MTC6"/>
    <property type="match status" value="1"/>
</dbReference>
<keyword evidence="4 11" id="KW-1133">Transmembrane helix</keyword>